<dbReference type="EMBL" id="PEBD01000008">
    <property type="protein sequence ID" value="PHV66659.1"/>
    <property type="molecule type" value="Genomic_DNA"/>
</dbReference>
<dbReference type="PANTHER" id="PTHR43428">
    <property type="entry name" value="ARSENATE REDUCTASE"/>
    <property type="match status" value="1"/>
</dbReference>
<dbReference type="Pfam" id="PF01451">
    <property type="entry name" value="LMWPc"/>
    <property type="match status" value="1"/>
</dbReference>
<dbReference type="AlphaFoldDB" id="A0A2G3PLF6"/>
<accession>A0A2G3PLF6</accession>
<protein>
    <submittedName>
        <fullName evidence="3">Low molecular weight phosphatase family protein</fullName>
    </submittedName>
</protein>
<evidence type="ECO:0000313" key="4">
    <source>
        <dbReference type="Proteomes" id="UP000225108"/>
    </source>
</evidence>
<sequence length="144" mass="15273">MSDETPTASRVPNVLFICVSNRGKSVLAQGLAQKIAGAAVSAGSAGTEATVDSRVNELSAQALAEVGVEVSDHRPRQLTDDMMRAADVTVVVGSAARVNPPEGTTLEVWDTDEPSLRGIEGIERMRLIRDDIATRVTDLIARMT</sequence>
<evidence type="ECO:0000259" key="2">
    <source>
        <dbReference type="SMART" id="SM00226"/>
    </source>
</evidence>
<dbReference type="InterPro" id="IPR036196">
    <property type="entry name" value="Ptyr_pPase_sf"/>
</dbReference>
<dbReference type="SMART" id="SM00226">
    <property type="entry name" value="LMWPc"/>
    <property type="match status" value="1"/>
</dbReference>
<reference evidence="3 4" key="1">
    <citation type="submission" date="2017-10" db="EMBL/GenBank/DDBJ databases">
        <title>The draft genome sequence of Williamsia sp. BULT 1.1 isolated from the semi-arid grassland soils from South Africa.</title>
        <authorList>
            <person name="Kabwe M.H."/>
            <person name="Govender N."/>
            <person name="Mutseka Lunga P."/>
            <person name="Vikram S."/>
            <person name="Makhalanyane T.P."/>
        </authorList>
    </citation>
    <scope>NUCLEOTIDE SEQUENCE [LARGE SCALE GENOMIC DNA]</scope>
    <source>
        <strain evidence="3 4">BULT 1.1</strain>
    </source>
</reference>
<dbReference type="Gene3D" id="3.40.50.2300">
    <property type="match status" value="1"/>
</dbReference>
<gene>
    <name evidence="3" type="ORF">CSW57_10190</name>
</gene>
<dbReference type="RefSeq" id="WP_099383292.1">
    <property type="nucleotide sequence ID" value="NZ_PEBD01000008.1"/>
</dbReference>
<dbReference type="SUPFAM" id="SSF52788">
    <property type="entry name" value="Phosphotyrosine protein phosphatases I"/>
    <property type="match status" value="1"/>
</dbReference>
<feature type="domain" description="Phosphotyrosine protein phosphatase I" evidence="2">
    <location>
        <begin position="12"/>
        <end position="142"/>
    </location>
</feature>
<dbReference type="GO" id="GO:0046685">
    <property type="term" value="P:response to arsenic-containing substance"/>
    <property type="evidence" value="ECO:0007669"/>
    <property type="project" value="UniProtKB-KW"/>
</dbReference>
<dbReference type="Proteomes" id="UP000225108">
    <property type="component" value="Unassembled WGS sequence"/>
</dbReference>
<organism evidence="3 4">
    <name type="scientific">Williamsia marianensis</name>
    <dbReference type="NCBI Taxonomy" id="85044"/>
    <lineage>
        <taxon>Bacteria</taxon>
        <taxon>Bacillati</taxon>
        <taxon>Actinomycetota</taxon>
        <taxon>Actinomycetes</taxon>
        <taxon>Mycobacteriales</taxon>
        <taxon>Nocardiaceae</taxon>
        <taxon>Williamsia</taxon>
    </lineage>
</organism>
<comment type="caution">
    <text evidence="3">The sequence shown here is derived from an EMBL/GenBank/DDBJ whole genome shotgun (WGS) entry which is preliminary data.</text>
</comment>
<proteinExistence type="predicted"/>
<dbReference type="PANTHER" id="PTHR43428:SF1">
    <property type="entry name" value="ARSENATE REDUCTASE"/>
    <property type="match status" value="1"/>
</dbReference>
<evidence type="ECO:0000256" key="1">
    <source>
        <dbReference type="ARBA" id="ARBA00022849"/>
    </source>
</evidence>
<dbReference type="InterPro" id="IPR023485">
    <property type="entry name" value="Ptyr_pPase"/>
</dbReference>
<name>A0A2G3PLF6_WILMA</name>
<evidence type="ECO:0000313" key="3">
    <source>
        <dbReference type="EMBL" id="PHV66659.1"/>
    </source>
</evidence>
<keyword evidence="1" id="KW-0059">Arsenical resistance</keyword>